<dbReference type="Gene3D" id="3.40.50.300">
    <property type="entry name" value="P-loop containing nucleotide triphosphate hydrolases"/>
    <property type="match status" value="1"/>
</dbReference>
<evidence type="ECO:0000313" key="2">
    <source>
        <dbReference type="EMBL" id="KAJ7378776.1"/>
    </source>
</evidence>
<accession>A0A9X0CX39</accession>
<dbReference type="GO" id="GO:0006044">
    <property type="term" value="P:N-acetylglucosamine metabolic process"/>
    <property type="evidence" value="ECO:0007669"/>
    <property type="project" value="TreeGrafter"/>
</dbReference>
<reference evidence="2" key="1">
    <citation type="submission" date="2023-01" db="EMBL/GenBank/DDBJ databases">
        <title>Genome assembly of the deep-sea coral Lophelia pertusa.</title>
        <authorList>
            <person name="Herrera S."/>
            <person name="Cordes E."/>
        </authorList>
    </citation>
    <scope>NUCLEOTIDE SEQUENCE</scope>
    <source>
        <strain evidence="2">USNM1676648</strain>
        <tissue evidence="2">Polyp</tissue>
    </source>
</reference>
<dbReference type="OrthoDB" id="6138663at2759"/>
<dbReference type="InterPro" id="IPR027417">
    <property type="entry name" value="P-loop_NTPase"/>
</dbReference>
<gene>
    <name evidence="2" type="ORF">OS493_021362</name>
</gene>
<dbReference type="Pfam" id="PF00685">
    <property type="entry name" value="Sulfotransfer_1"/>
    <property type="match status" value="1"/>
</dbReference>
<feature type="domain" description="Sulfotransferase" evidence="1">
    <location>
        <begin position="53"/>
        <end position="357"/>
    </location>
</feature>
<dbReference type="SUPFAM" id="SSF52540">
    <property type="entry name" value="P-loop containing nucleoside triphosphate hydrolases"/>
    <property type="match status" value="1"/>
</dbReference>
<name>A0A9X0CX39_9CNID</name>
<organism evidence="2 3">
    <name type="scientific">Desmophyllum pertusum</name>
    <dbReference type="NCBI Taxonomy" id="174260"/>
    <lineage>
        <taxon>Eukaryota</taxon>
        <taxon>Metazoa</taxon>
        <taxon>Cnidaria</taxon>
        <taxon>Anthozoa</taxon>
        <taxon>Hexacorallia</taxon>
        <taxon>Scleractinia</taxon>
        <taxon>Caryophylliina</taxon>
        <taxon>Caryophylliidae</taxon>
        <taxon>Desmophyllum</taxon>
    </lineage>
</organism>
<keyword evidence="3" id="KW-1185">Reference proteome</keyword>
<evidence type="ECO:0000259" key="1">
    <source>
        <dbReference type="Pfam" id="PF00685"/>
    </source>
</evidence>
<dbReference type="Proteomes" id="UP001163046">
    <property type="component" value="Unassembled WGS sequence"/>
</dbReference>
<proteinExistence type="predicted"/>
<dbReference type="PANTHER" id="PTHR10704:SF44">
    <property type="entry name" value="LD35051P-RELATED"/>
    <property type="match status" value="1"/>
</dbReference>
<sequence>MITFVVQHPKEIQREPADHVAKAASQIIPTNSQPGFFPSIKPSTGDTNKRWNVIILTHMSSGSTFTGNIFNLHPDVFFLYEPLHTLRRSVYRDEWNPFDKTTNNAYRKYFSNLLHDVFACGFQEEVTLARVLPPWVRSKKRLTYWRFSSPGPLSSESVRNACRAKKLTVAKVMQTRLPREIGIQEIEKVCSADPSQYDCLIIHLIRDPRAVVSSLLRRKFFLGGPKRKLLTSENLTTEGMQLVKQNAQLLCSQVSDNLNYVKENWSKWFKGRYKLMRYEDIVGNAANTVDEMYNFVGLSMVDSIYQWIVEGKQPLKTDKATFTISDNDASRIDHWRSDRDPSLVNLFEEACAPLMKLVGYIFVNGSERLQHNFSKPLLTNEIPLLKDLLF</sequence>
<comment type="caution">
    <text evidence="2">The sequence shown here is derived from an EMBL/GenBank/DDBJ whole genome shotgun (WGS) entry which is preliminary data.</text>
</comment>
<evidence type="ECO:0000313" key="3">
    <source>
        <dbReference type="Proteomes" id="UP001163046"/>
    </source>
</evidence>
<dbReference type="InterPro" id="IPR051135">
    <property type="entry name" value="Gal/GlcNAc/GalNAc_ST"/>
</dbReference>
<dbReference type="GO" id="GO:0001517">
    <property type="term" value="F:N-acetylglucosamine 6-O-sulfotransferase activity"/>
    <property type="evidence" value="ECO:0007669"/>
    <property type="project" value="TreeGrafter"/>
</dbReference>
<dbReference type="EMBL" id="MU826363">
    <property type="protein sequence ID" value="KAJ7378776.1"/>
    <property type="molecule type" value="Genomic_DNA"/>
</dbReference>
<dbReference type="GO" id="GO:0006790">
    <property type="term" value="P:sulfur compound metabolic process"/>
    <property type="evidence" value="ECO:0007669"/>
    <property type="project" value="TreeGrafter"/>
</dbReference>
<dbReference type="InterPro" id="IPR000863">
    <property type="entry name" value="Sulfotransferase_dom"/>
</dbReference>
<protein>
    <recommendedName>
        <fullName evidence="1">Sulfotransferase domain-containing protein</fullName>
    </recommendedName>
</protein>
<dbReference type="PANTHER" id="PTHR10704">
    <property type="entry name" value="CARBOHYDRATE SULFOTRANSFERASE"/>
    <property type="match status" value="1"/>
</dbReference>
<dbReference type="AlphaFoldDB" id="A0A9X0CX39"/>